<dbReference type="RefSeq" id="WP_124086521.1">
    <property type="nucleotide sequence ID" value="NZ_UXAW01000066.1"/>
</dbReference>
<gene>
    <name evidence="3" type="ORF">XINFAN_02007</name>
</gene>
<evidence type="ECO:0000313" key="3">
    <source>
        <dbReference type="EMBL" id="VDC28058.1"/>
    </source>
</evidence>
<feature type="transmembrane region" description="Helical" evidence="1">
    <location>
        <begin position="6"/>
        <end position="25"/>
    </location>
</feature>
<dbReference type="AlphaFoldDB" id="A0A3P5X9X0"/>
<keyword evidence="1" id="KW-0812">Transmembrane</keyword>
<keyword evidence="1" id="KW-0472">Membrane</keyword>
<keyword evidence="4" id="KW-1185">Reference proteome</keyword>
<protein>
    <submittedName>
        <fullName evidence="3">Zc3h12a-like Ribonuclease NYN domain protein</fullName>
    </submittedName>
</protein>
<name>A0A3P5X9X0_9RHOB</name>
<dbReference type="Gene3D" id="3.40.50.11980">
    <property type="match status" value="1"/>
</dbReference>
<keyword evidence="1" id="KW-1133">Transmembrane helix</keyword>
<dbReference type="OrthoDB" id="5196680at2"/>
<evidence type="ECO:0000313" key="4">
    <source>
        <dbReference type="Proteomes" id="UP000277498"/>
    </source>
</evidence>
<sequence>MTGLPAALMIALAVLALAALVFALWPRQRRPLAVLDGSNVMHWKDGKPRLETLAEVLRHVEARGYDAGIIFDANAGHLLAGRYMHDHHFRKALNLRGDRVMVVPKGQQADPFLLRYASANRAVIVSNDRFRDRIADHPDLAQPGRIIRGGWRDGALWLDLPQNAQGRR</sequence>
<evidence type="ECO:0000259" key="2">
    <source>
        <dbReference type="Pfam" id="PF11977"/>
    </source>
</evidence>
<dbReference type="Pfam" id="PF11977">
    <property type="entry name" value="RNase_Zc3h12a"/>
    <property type="match status" value="1"/>
</dbReference>
<accession>A0A3P5X9X0</accession>
<reference evidence="3 4" key="1">
    <citation type="submission" date="2018-11" db="EMBL/GenBank/DDBJ databases">
        <authorList>
            <person name="Criscuolo A."/>
        </authorList>
    </citation>
    <scope>NUCLEOTIDE SEQUENCE [LARGE SCALE GENOMIC DNA]</scope>
    <source>
        <strain evidence="3">ACIP111625</strain>
    </source>
</reference>
<dbReference type="Proteomes" id="UP000277498">
    <property type="component" value="Unassembled WGS sequence"/>
</dbReference>
<proteinExistence type="predicted"/>
<organism evidence="3 4">
    <name type="scientific">Pseudogemmobacter humi</name>
    <dbReference type="NCBI Taxonomy" id="2483812"/>
    <lineage>
        <taxon>Bacteria</taxon>
        <taxon>Pseudomonadati</taxon>
        <taxon>Pseudomonadota</taxon>
        <taxon>Alphaproteobacteria</taxon>
        <taxon>Rhodobacterales</taxon>
        <taxon>Paracoccaceae</taxon>
        <taxon>Pseudogemmobacter</taxon>
    </lineage>
</organism>
<dbReference type="InterPro" id="IPR021869">
    <property type="entry name" value="RNase_Zc3h12_NYN"/>
</dbReference>
<dbReference type="EMBL" id="UXAW01000066">
    <property type="protein sequence ID" value="VDC28058.1"/>
    <property type="molecule type" value="Genomic_DNA"/>
</dbReference>
<evidence type="ECO:0000256" key="1">
    <source>
        <dbReference type="SAM" id="Phobius"/>
    </source>
</evidence>
<feature type="domain" description="RNase NYN" evidence="2">
    <location>
        <begin position="33"/>
        <end position="142"/>
    </location>
</feature>